<keyword evidence="1" id="KW-1133">Transmembrane helix</keyword>
<keyword evidence="1" id="KW-0472">Membrane</keyword>
<keyword evidence="1" id="KW-0812">Transmembrane</keyword>
<dbReference type="PROSITE" id="PS51257">
    <property type="entry name" value="PROKAR_LIPOPROTEIN"/>
    <property type="match status" value="1"/>
</dbReference>
<dbReference type="EMBL" id="HBGE01044981">
    <property type="protein sequence ID" value="CAD9141383.1"/>
    <property type="molecule type" value="Transcribed_RNA"/>
</dbReference>
<name>A0A7S1QKB0_ALECA</name>
<protein>
    <submittedName>
        <fullName evidence="2">Uncharacterized protein</fullName>
    </submittedName>
</protein>
<gene>
    <name evidence="2" type="ORF">ACAT0790_LOCUS27118</name>
</gene>
<organism evidence="2">
    <name type="scientific">Alexandrium catenella</name>
    <name type="common">Red tide dinoflagellate</name>
    <name type="synonym">Gonyaulax catenella</name>
    <dbReference type="NCBI Taxonomy" id="2925"/>
    <lineage>
        <taxon>Eukaryota</taxon>
        <taxon>Sar</taxon>
        <taxon>Alveolata</taxon>
        <taxon>Dinophyceae</taxon>
        <taxon>Gonyaulacales</taxon>
        <taxon>Pyrocystaceae</taxon>
        <taxon>Alexandrium</taxon>
    </lineage>
</organism>
<sequence length="188" mass="19770">MRNPEVLCASPAMGAISCCSARRRHRLAGASLLLLCSGLAVERALAFAGAHRAIRSRSQAYAHAGLLHGAGGRAALVGRPAEAEVAAQVAVQVVQEKLIGDAPWEGKEALFAVVLLLCIVLIVVVWINVSKLLFTDEFDYGEAELEAQKRGGKIGGGVEGPKKIPEKMTPARYKALKAAAQAGKQLPP</sequence>
<dbReference type="AlphaFoldDB" id="A0A7S1QKB0"/>
<proteinExistence type="predicted"/>
<evidence type="ECO:0000256" key="1">
    <source>
        <dbReference type="SAM" id="Phobius"/>
    </source>
</evidence>
<evidence type="ECO:0000313" key="2">
    <source>
        <dbReference type="EMBL" id="CAD9141383.1"/>
    </source>
</evidence>
<feature type="transmembrane region" description="Helical" evidence="1">
    <location>
        <begin position="31"/>
        <end position="50"/>
    </location>
</feature>
<reference evidence="2" key="1">
    <citation type="submission" date="2021-01" db="EMBL/GenBank/DDBJ databases">
        <authorList>
            <person name="Corre E."/>
            <person name="Pelletier E."/>
            <person name="Niang G."/>
            <person name="Scheremetjew M."/>
            <person name="Finn R."/>
            <person name="Kale V."/>
            <person name="Holt S."/>
            <person name="Cochrane G."/>
            <person name="Meng A."/>
            <person name="Brown T."/>
            <person name="Cohen L."/>
        </authorList>
    </citation>
    <scope>NUCLEOTIDE SEQUENCE</scope>
    <source>
        <strain evidence="2">OF101</strain>
    </source>
</reference>
<feature type="transmembrane region" description="Helical" evidence="1">
    <location>
        <begin position="109"/>
        <end position="129"/>
    </location>
</feature>
<accession>A0A7S1QKB0</accession>